<keyword evidence="4" id="KW-0997">Cell inner membrane</keyword>
<proteinExistence type="predicted"/>
<dbReference type="GO" id="GO:0005886">
    <property type="term" value="C:plasma membrane"/>
    <property type="evidence" value="ECO:0007669"/>
    <property type="project" value="UniProtKB-SubCell"/>
</dbReference>
<evidence type="ECO:0000256" key="5">
    <source>
        <dbReference type="ARBA" id="ARBA00022692"/>
    </source>
</evidence>
<keyword evidence="3" id="KW-1003">Cell membrane</keyword>
<keyword evidence="11" id="KW-1185">Reference proteome</keyword>
<dbReference type="Proteomes" id="UP000193570">
    <property type="component" value="Unassembled WGS sequence"/>
</dbReference>
<feature type="domain" description="Type II secretion system protein GspC N-terminal" evidence="9">
    <location>
        <begin position="51"/>
        <end position="142"/>
    </location>
</feature>
<dbReference type="GO" id="GO:0015031">
    <property type="term" value="P:protein transport"/>
    <property type="evidence" value="ECO:0007669"/>
    <property type="project" value="UniProtKB-KW"/>
</dbReference>
<gene>
    <name evidence="10" type="ORF">ROJ8625_00378</name>
</gene>
<dbReference type="InterPro" id="IPR024961">
    <property type="entry name" value="T2SS_GspC_N"/>
</dbReference>
<keyword evidence="8" id="KW-0472">Membrane</keyword>
<dbReference type="AlphaFoldDB" id="A0A1X6Y7U3"/>
<organism evidence="10 11">
    <name type="scientific">Roseivivax jejudonensis</name>
    <dbReference type="NCBI Taxonomy" id="1529041"/>
    <lineage>
        <taxon>Bacteria</taxon>
        <taxon>Pseudomonadati</taxon>
        <taxon>Pseudomonadota</taxon>
        <taxon>Alphaproteobacteria</taxon>
        <taxon>Rhodobacterales</taxon>
        <taxon>Roseobacteraceae</taxon>
        <taxon>Roseivivax</taxon>
    </lineage>
</organism>
<dbReference type="InterPro" id="IPR036034">
    <property type="entry name" value="PDZ_sf"/>
</dbReference>
<sequence>MSNLPRLVAICAVAALGATLVPPGARLAAHMAGHTSVVPERFDTPLTEDRAPPPVGTENILAFAPFGAQAAPTAPKSPGATARTLDLVLHGVLVASDPARSRALIAVGGGVDRYRIGDDLAENAILAAIAADFVEVDIDGDSRRFGFDGALDGASGSGSTLTSPIPDAAPPQSPLDRLRAAIVPGRGSLDLREAPPPETTKDYIDLWRERIIADPQAVLDTIGLVPGDEGYTIAEDPNIGVTMAGLKPGDRVTRVNGQDVGDPDRDRAFYDEIAASGQARLEVVRDGETLLMSFPLR</sequence>
<keyword evidence="7" id="KW-1133">Transmembrane helix</keyword>
<evidence type="ECO:0000256" key="6">
    <source>
        <dbReference type="ARBA" id="ARBA00022927"/>
    </source>
</evidence>
<dbReference type="Pfam" id="PF11356">
    <property type="entry name" value="T2SSC"/>
    <property type="match status" value="1"/>
</dbReference>
<dbReference type="Gene3D" id="2.30.42.10">
    <property type="match status" value="1"/>
</dbReference>
<keyword evidence="2" id="KW-0813">Transport</keyword>
<protein>
    <recommendedName>
        <fullName evidence="9">Type II secretion system protein GspC N-terminal domain-containing protein</fullName>
    </recommendedName>
</protein>
<evidence type="ECO:0000313" key="10">
    <source>
        <dbReference type="EMBL" id="SLN12955.1"/>
    </source>
</evidence>
<dbReference type="RefSeq" id="WP_159456695.1">
    <property type="nucleotide sequence ID" value="NZ_FWFK01000001.1"/>
</dbReference>
<name>A0A1X6Y7U3_9RHOB</name>
<keyword evidence="5" id="KW-0812">Transmembrane</keyword>
<evidence type="ECO:0000256" key="8">
    <source>
        <dbReference type="ARBA" id="ARBA00023136"/>
    </source>
</evidence>
<accession>A0A1X6Y7U3</accession>
<evidence type="ECO:0000256" key="4">
    <source>
        <dbReference type="ARBA" id="ARBA00022519"/>
    </source>
</evidence>
<evidence type="ECO:0000256" key="2">
    <source>
        <dbReference type="ARBA" id="ARBA00022448"/>
    </source>
</evidence>
<evidence type="ECO:0000256" key="3">
    <source>
        <dbReference type="ARBA" id="ARBA00022475"/>
    </source>
</evidence>
<evidence type="ECO:0000259" key="9">
    <source>
        <dbReference type="Pfam" id="PF11356"/>
    </source>
</evidence>
<keyword evidence="6" id="KW-0653">Protein transport</keyword>
<dbReference type="OrthoDB" id="9812912at2"/>
<dbReference type="Gene3D" id="2.30.30.830">
    <property type="match status" value="1"/>
</dbReference>
<evidence type="ECO:0000313" key="11">
    <source>
        <dbReference type="Proteomes" id="UP000193570"/>
    </source>
</evidence>
<dbReference type="SUPFAM" id="SSF50156">
    <property type="entry name" value="PDZ domain-like"/>
    <property type="match status" value="1"/>
</dbReference>
<evidence type="ECO:0000256" key="7">
    <source>
        <dbReference type="ARBA" id="ARBA00022989"/>
    </source>
</evidence>
<reference evidence="10 11" key="1">
    <citation type="submission" date="2017-03" db="EMBL/GenBank/DDBJ databases">
        <authorList>
            <person name="Afonso C.L."/>
            <person name="Miller P.J."/>
            <person name="Scott M.A."/>
            <person name="Spackman E."/>
            <person name="Goraichik I."/>
            <person name="Dimitrov K.M."/>
            <person name="Suarez D.L."/>
            <person name="Swayne D.E."/>
        </authorList>
    </citation>
    <scope>NUCLEOTIDE SEQUENCE [LARGE SCALE GENOMIC DNA]</scope>
    <source>
        <strain evidence="10 11">CECT 8625</strain>
    </source>
</reference>
<comment type="subcellular location">
    <subcellularLocation>
        <location evidence="1">Cell inner membrane</location>
    </subcellularLocation>
</comment>
<evidence type="ECO:0000256" key="1">
    <source>
        <dbReference type="ARBA" id="ARBA00004533"/>
    </source>
</evidence>
<dbReference type="EMBL" id="FWFK01000001">
    <property type="protein sequence ID" value="SLN12955.1"/>
    <property type="molecule type" value="Genomic_DNA"/>
</dbReference>